<dbReference type="PANTHER" id="PTHR46577">
    <property type="entry name" value="HTH-TYPE TRANSCRIPTIONAL REGULATORY PROTEIN GABR"/>
    <property type="match status" value="1"/>
</dbReference>
<dbReference type="InterPro" id="IPR000524">
    <property type="entry name" value="Tscrpt_reg_HTH_GntR"/>
</dbReference>
<dbReference type="SUPFAM" id="SSF53383">
    <property type="entry name" value="PLP-dependent transferases"/>
    <property type="match status" value="1"/>
</dbReference>
<dbReference type="EMBL" id="BAABEP010000020">
    <property type="protein sequence ID" value="GAA3732936.1"/>
    <property type="molecule type" value="Genomic_DNA"/>
</dbReference>
<dbReference type="Pfam" id="PF00392">
    <property type="entry name" value="GntR"/>
    <property type="match status" value="1"/>
</dbReference>
<reference evidence="9" key="1">
    <citation type="journal article" date="2019" name="Int. J. Syst. Evol. Microbiol.">
        <title>The Global Catalogue of Microorganisms (GCM) 10K type strain sequencing project: providing services to taxonomists for standard genome sequencing and annotation.</title>
        <authorList>
            <consortium name="The Broad Institute Genomics Platform"/>
            <consortium name="The Broad Institute Genome Sequencing Center for Infectious Disease"/>
            <person name="Wu L."/>
            <person name="Ma J."/>
        </authorList>
    </citation>
    <scope>NUCLEOTIDE SEQUENCE [LARGE SCALE GENOMIC DNA]</scope>
    <source>
        <strain evidence="9">JCM 30846</strain>
    </source>
</reference>
<keyword evidence="8" id="KW-0032">Aminotransferase</keyword>
<evidence type="ECO:0000256" key="5">
    <source>
        <dbReference type="ARBA" id="ARBA00023163"/>
    </source>
</evidence>
<proteinExistence type="inferred from homology"/>
<keyword evidence="9" id="KW-1185">Reference proteome</keyword>
<dbReference type="RefSeq" id="WP_345647380.1">
    <property type="nucleotide sequence ID" value="NZ_BAABEP010000020.1"/>
</dbReference>
<dbReference type="Gene3D" id="3.40.640.10">
    <property type="entry name" value="Type I PLP-dependent aspartate aminotransferase-like (Major domain)"/>
    <property type="match status" value="1"/>
</dbReference>
<dbReference type="InterPro" id="IPR036390">
    <property type="entry name" value="WH_DNA-bd_sf"/>
</dbReference>
<evidence type="ECO:0000256" key="6">
    <source>
        <dbReference type="SAM" id="MobiDB-lite"/>
    </source>
</evidence>
<evidence type="ECO:0000256" key="3">
    <source>
        <dbReference type="ARBA" id="ARBA00023015"/>
    </source>
</evidence>
<feature type="region of interest" description="Disordered" evidence="6">
    <location>
        <begin position="1"/>
        <end position="31"/>
    </location>
</feature>
<dbReference type="CDD" id="cd00609">
    <property type="entry name" value="AAT_like"/>
    <property type="match status" value="1"/>
</dbReference>
<dbReference type="PANTHER" id="PTHR46577:SF1">
    <property type="entry name" value="HTH-TYPE TRANSCRIPTIONAL REGULATORY PROTEIN GABR"/>
    <property type="match status" value="1"/>
</dbReference>
<dbReference type="PROSITE" id="PS50949">
    <property type="entry name" value="HTH_GNTR"/>
    <property type="match status" value="1"/>
</dbReference>
<evidence type="ECO:0000256" key="4">
    <source>
        <dbReference type="ARBA" id="ARBA00023125"/>
    </source>
</evidence>
<dbReference type="PRINTS" id="PR00035">
    <property type="entry name" value="HTHGNTR"/>
</dbReference>
<dbReference type="InterPro" id="IPR004839">
    <property type="entry name" value="Aminotransferase_I/II_large"/>
</dbReference>
<dbReference type="GO" id="GO:0008483">
    <property type="term" value="F:transaminase activity"/>
    <property type="evidence" value="ECO:0007669"/>
    <property type="project" value="UniProtKB-KW"/>
</dbReference>
<keyword evidence="5" id="KW-0804">Transcription</keyword>
<dbReference type="Pfam" id="PF00155">
    <property type="entry name" value="Aminotran_1_2"/>
    <property type="match status" value="1"/>
</dbReference>
<protein>
    <submittedName>
        <fullName evidence="8">PLP-dependent aminotransferase family protein</fullName>
    </submittedName>
</protein>
<evidence type="ECO:0000259" key="7">
    <source>
        <dbReference type="PROSITE" id="PS50949"/>
    </source>
</evidence>
<dbReference type="Proteomes" id="UP001499884">
    <property type="component" value="Unassembled WGS sequence"/>
</dbReference>
<keyword evidence="2" id="KW-0663">Pyridoxal phosphate</keyword>
<accession>A0ABP7F7C8</accession>
<dbReference type="InterPro" id="IPR036388">
    <property type="entry name" value="WH-like_DNA-bd_sf"/>
</dbReference>
<dbReference type="InterPro" id="IPR051446">
    <property type="entry name" value="HTH_trans_reg/aminotransferase"/>
</dbReference>
<name>A0ABP7F7C8_9ACTN</name>
<gene>
    <name evidence="8" type="ORF">GCM10023082_32970</name>
</gene>
<dbReference type="SMART" id="SM00345">
    <property type="entry name" value="HTH_GNTR"/>
    <property type="match status" value="1"/>
</dbReference>
<evidence type="ECO:0000313" key="8">
    <source>
        <dbReference type="EMBL" id="GAA3732936.1"/>
    </source>
</evidence>
<evidence type="ECO:0000256" key="1">
    <source>
        <dbReference type="ARBA" id="ARBA00005384"/>
    </source>
</evidence>
<evidence type="ECO:0000256" key="2">
    <source>
        <dbReference type="ARBA" id="ARBA00022898"/>
    </source>
</evidence>
<comment type="caution">
    <text evidence="8">The sequence shown here is derived from an EMBL/GenBank/DDBJ whole genome shotgun (WGS) entry which is preliminary data.</text>
</comment>
<dbReference type="CDD" id="cd07377">
    <property type="entry name" value="WHTH_GntR"/>
    <property type="match status" value="1"/>
</dbReference>
<feature type="domain" description="HTH gntR-type" evidence="7">
    <location>
        <begin position="54"/>
        <end position="122"/>
    </location>
</feature>
<evidence type="ECO:0000313" key="9">
    <source>
        <dbReference type="Proteomes" id="UP001499884"/>
    </source>
</evidence>
<dbReference type="Gene3D" id="1.10.10.10">
    <property type="entry name" value="Winged helix-like DNA-binding domain superfamily/Winged helix DNA-binding domain"/>
    <property type="match status" value="1"/>
</dbReference>
<dbReference type="SUPFAM" id="SSF46785">
    <property type="entry name" value="Winged helix' DNA-binding domain"/>
    <property type="match status" value="1"/>
</dbReference>
<dbReference type="InterPro" id="IPR015421">
    <property type="entry name" value="PyrdxlP-dep_Trfase_major"/>
</dbReference>
<keyword evidence="4" id="KW-0238">DNA-binding</keyword>
<sequence length="506" mass="52982">MEPETEGAPLAGRSDHRAPRPSGQARRGRARVEQGLEPLAAAGVPLPVPARPGETLSDTLVGLLATAIGNGRLAPGVRLPSTRALAAAAGVSRNSVLAAYAVLTERGLVDGRHGSGSYVRADERRAHARPVPAGAPWLERLAPVPRGTGGGEPALDLRLRTRPAAVLPAAPWRRAWQTAAHRRLAAGYGDPAGERRLRAALTDYLMSCRGVAASPADTVVTGGAAEALGLLLGAVVRAGDRVAAEEPGYPPFLRMARDRGAAVLPVPVDGEGLRVDLVRRLRPAPNVLLLTPAHQFPTAVPLSAARRRELLAWARQKGVLLIEDDYGGEFDTTGLPPLAALDRHGCVAYVGTLSRLLAPSLRVGCLVAPRPLATAVAGLRGATDSYLNLPVQQAVAELLATGEATRQLRRARRAVAARRAALRAAARPGLLRGLDSGLHVLLPTPDAATEAAYADDLRGQGLIADRLGAYWHGRPTSHGLLLDHAGVSPAELARVAEVLNRLPPRA</sequence>
<keyword evidence="8" id="KW-0808">Transferase</keyword>
<organism evidence="8 9">
    <name type="scientific">Streptomyces tremellae</name>
    <dbReference type="NCBI Taxonomy" id="1124239"/>
    <lineage>
        <taxon>Bacteria</taxon>
        <taxon>Bacillati</taxon>
        <taxon>Actinomycetota</taxon>
        <taxon>Actinomycetes</taxon>
        <taxon>Kitasatosporales</taxon>
        <taxon>Streptomycetaceae</taxon>
        <taxon>Streptomyces</taxon>
    </lineage>
</organism>
<dbReference type="InterPro" id="IPR015424">
    <property type="entry name" value="PyrdxlP-dep_Trfase"/>
</dbReference>
<keyword evidence="3" id="KW-0805">Transcription regulation</keyword>
<comment type="similarity">
    <text evidence="1">In the C-terminal section; belongs to the class-I pyridoxal-phosphate-dependent aminotransferase family.</text>
</comment>